<keyword evidence="3" id="KW-1185">Reference proteome</keyword>
<dbReference type="Proteomes" id="UP000639396">
    <property type="component" value="Unassembled WGS sequence"/>
</dbReference>
<dbReference type="RefSeq" id="WP_190926521.1">
    <property type="nucleotide sequence ID" value="NZ_JACXJA010000007.1"/>
</dbReference>
<sequence length="107" mass="12027">MKKAVFLMGYCSIASIDELPAFYSHLFHGRLPVESVMSDAAKRYRRLGTVDPLGAVTARQPGRLNEGWSFVTARRLRCIPRSSIRRRLSEKPPQTERPPSSHATCSP</sequence>
<accession>A0A927GYJ1</accession>
<feature type="compositionally biased region" description="Polar residues" evidence="1">
    <location>
        <begin position="97"/>
        <end position="107"/>
    </location>
</feature>
<proteinExistence type="predicted"/>
<organism evidence="2 3">
    <name type="scientific">Paenibacillus oceani</name>
    <dbReference type="NCBI Taxonomy" id="2772510"/>
    <lineage>
        <taxon>Bacteria</taxon>
        <taxon>Bacillati</taxon>
        <taxon>Bacillota</taxon>
        <taxon>Bacilli</taxon>
        <taxon>Bacillales</taxon>
        <taxon>Paenibacillaceae</taxon>
        <taxon>Paenibacillus</taxon>
    </lineage>
</organism>
<dbReference type="EMBL" id="JACXJA010000007">
    <property type="protein sequence ID" value="MBD2861961.1"/>
    <property type="molecule type" value="Genomic_DNA"/>
</dbReference>
<dbReference type="Gene3D" id="3.40.50.1400">
    <property type="match status" value="1"/>
</dbReference>
<evidence type="ECO:0000313" key="2">
    <source>
        <dbReference type="EMBL" id="MBD2861961.1"/>
    </source>
</evidence>
<name>A0A927GYJ1_9BACL</name>
<evidence type="ECO:0000256" key="1">
    <source>
        <dbReference type="SAM" id="MobiDB-lite"/>
    </source>
</evidence>
<feature type="region of interest" description="Disordered" evidence="1">
    <location>
        <begin position="83"/>
        <end position="107"/>
    </location>
</feature>
<evidence type="ECO:0000313" key="3">
    <source>
        <dbReference type="Proteomes" id="UP000639396"/>
    </source>
</evidence>
<gene>
    <name evidence="2" type="ORF">IDH45_08210</name>
</gene>
<protein>
    <submittedName>
        <fullName evidence="2">Uncharacterized protein</fullName>
    </submittedName>
</protein>
<comment type="caution">
    <text evidence="2">The sequence shown here is derived from an EMBL/GenBank/DDBJ whole genome shotgun (WGS) entry which is preliminary data.</text>
</comment>
<reference evidence="2" key="1">
    <citation type="submission" date="2020-09" db="EMBL/GenBank/DDBJ databases">
        <title>A novel bacterium of genus Paenibacillus, isolated from South China Sea.</title>
        <authorList>
            <person name="Huang H."/>
            <person name="Mo K."/>
            <person name="Hu Y."/>
        </authorList>
    </citation>
    <scope>NUCLEOTIDE SEQUENCE</scope>
    <source>
        <strain evidence="2">IB182363</strain>
    </source>
</reference>
<dbReference type="AlphaFoldDB" id="A0A927GYJ1"/>